<evidence type="ECO:0000256" key="1">
    <source>
        <dbReference type="SAM" id="MobiDB-lite"/>
    </source>
</evidence>
<keyword evidence="2" id="KW-1133">Transmembrane helix</keyword>
<accession>A0A918T014</accession>
<sequence>MCDRLRQPAGDKRGPLTGPNPTDRGKLGSKIHLVCDRNGLPLSLGISGANMHDSLGLEPLVRGIPPIRSRRGPRRRKSAKLHADKGYDYDHLRRWLRQRDIRPRIARRGVESSQRPGRHRWVVERTVSWLAGCRRLHRRYERKAEHFLAFVGIAAALIGFRRLAG</sequence>
<dbReference type="PANTHER" id="PTHR30007">
    <property type="entry name" value="PHP DOMAIN PROTEIN"/>
    <property type="match status" value="1"/>
</dbReference>
<reference evidence="4" key="2">
    <citation type="submission" date="2020-09" db="EMBL/GenBank/DDBJ databases">
        <authorList>
            <person name="Sun Q."/>
            <person name="Ohkuma M."/>
        </authorList>
    </citation>
    <scope>NUCLEOTIDE SEQUENCE</scope>
    <source>
        <strain evidence="4">JCM 4518</strain>
    </source>
</reference>
<dbReference type="InterPro" id="IPR002559">
    <property type="entry name" value="Transposase_11"/>
</dbReference>
<dbReference type="GO" id="GO:0004803">
    <property type="term" value="F:transposase activity"/>
    <property type="evidence" value="ECO:0007669"/>
    <property type="project" value="InterPro"/>
</dbReference>
<evidence type="ECO:0000313" key="5">
    <source>
        <dbReference type="Proteomes" id="UP000644020"/>
    </source>
</evidence>
<dbReference type="AlphaFoldDB" id="A0A918T014"/>
<comment type="caution">
    <text evidence="4">The sequence shown here is derived from an EMBL/GenBank/DDBJ whole genome shotgun (WGS) entry which is preliminary data.</text>
</comment>
<organism evidence="4 5">
    <name type="scientific">Streptomyces termitum</name>
    <dbReference type="NCBI Taxonomy" id="67368"/>
    <lineage>
        <taxon>Bacteria</taxon>
        <taxon>Bacillati</taxon>
        <taxon>Actinomycetota</taxon>
        <taxon>Actinomycetes</taxon>
        <taxon>Kitasatosporales</taxon>
        <taxon>Streptomycetaceae</taxon>
        <taxon>Streptomyces</taxon>
    </lineage>
</organism>
<reference evidence="4" key="1">
    <citation type="journal article" date="2014" name="Int. J. Syst. Evol. Microbiol.">
        <title>Complete genome sequence of Corynebacterium casei LMG S-19264T (=DSM 44701T), isolated from a smear-ripened cheese.</title>
        <authorList>
            <consortium name="US DOE Joint Genome Institute (JGI-PGF)"/>
            <person name="Walter F."/>
            <person name="Albersmeier A."/>
            <person name="Kalinowski J."/>
            <person name="Ruckert C."/>
        </authorList>
    </citation>
    <scope>NUCLEOTIDE SEQUENCE</scope>
    <source>
        <strain evidence="4">JCM 4518</strain>
    </source>
</reference>
<evidence type="ECO:0000259" key="3">
    <source>
        <dbReference type="Pfam" id="PF01609"/>
    </source>
</evidence>
<dbReference type="Pfam" id="PF01609">
    <property type="entry name" value="DDE_Tnp_1"/>
    <property type="match status" value="1"/>
</dbReference>
<dbReference type="GO" id="GO:0006313">
    <property type="term" value="P:DNA transposition"/>
    <property type="evidence" value="ECO:0007669"/>
    <property type="project" value="InterPro"/>
</dbReference>
<dbReference type="NCBIfam" id="NF033580">
    <property type="entry name" value="transpos_IS5_3"/>
    <property type="match status" value="1"/>
</dbReference>
<proteinExistence type="predicted"/>
<evidence type="ECO:0000256" key="2">
    <source>
        <dbReference type="SAM" id="Phobius"/>
    </source>
</evidence>
<evidence type="ECO:0000313" key="4">
    <source>
        <dbReference type="EMBL" id="GHA77724.1"/>
    </source>
</evidence>
<feature type="compositionally biased region" description="Basic and acidic residues" evidence="1">
    <location>
        <begin position="1"/>
        <end position="14"/>
    </location>
</feature>
<keyword evidence="2" id="KW-0472">Membrane</keyword>
<dbReference type="PANTHER" id="PTHR30007:SF1">
    <property type="entry name" value="BLR1914 PROTEIN"/>
    <property type="match status" value="1"/>
</dbReference>
<feature type="transmembrane region" description="Helical" evidence="2">
    <location>
        <begin position="144"/>
        <end position="164"/>
    </location>
</feature>
<gene>
    <name evidence="4" type="ORF">GCM10010305_20980</name>
</gene>
<feature type="region of interest" description="Disordered" evidence="1">
    <location>
        <begin position="1"/>
        <end position="28"/>
    </location>
</feature>
<dbReference type="Proteomes" id="UP000644020">
    <property type="component" value="Unassembled WGS sequence"/>
</dbReference>
<feature type="domain" description="Transposase IS4-like" evidence="3">
    <location>
        <begin position="22"/>
        <end position="157"/>
    </location>
</feature>
<keyword evidence="2" id="KW-0812">Transmembrane</keyword>
<protein>
    <recommendedName>
        <fullName evidence="3">Transposase IS4-like domain-containing protein</fullName>
    </recommendedName>
</protein>
<dbReference type="EMBL" id="BMUL01000004">
    <property type="protein sequence ID" value="GHA77724.1"/>
    <property type="molecule type" value="Genomic_DNA"/>
</dbReference>
<dbReference type="GO" id="GO:0003677">
    <property type="term" value="F:DNA binding"/>
    <property type="evidence" value="ECO:0007669"/>
    <property type="project" value="InterPro"/>
</dbReference>
<keyword evidence="5" id="KW-1185">Reference proteome</keyword>
<name>A0A918T014_9ACTN</name>